<comment type="caution">
    <text evidence="1">The sequence shown here is derived from an EMBL/GenBank/DDBJ whole genome shotgun (WGS) entry which is preliminary data.</text>
</comment>
<dbReference type="EMBL" id="RDQH01000336">
    <property type="protein sequence ID" value="RXH88105.1"/>
    <property type="molecule type" value="Genomic_DNA"/>
</dbReference>
<proteinExistence type="predicted"/>
<keyword evidence="2" id="KW-1185">Reference proteome</keyword>
<reference evidence="1 2" key="1">
    <citation type="submission" date="2018-10" db="EMBL/GenBank/DDBJ databases">
        <title>A high-quality apple genome assembly.</title>
        <authorList>
            <person name="Hu J."/>
        </authorList>
    </citation>
    <scope>NUCLEOTIDE SEQUENCE [LARGE SCALE GENOMIC DNA]</scope>
    <source>
        <strain evidence="2">cv. HFTH1</strain>
        <tissue evidence="1">Young leaf</tissue>
    </source>
</reference>
<accession>A0A498J0F0</accession>
<dbReference type="Proteomes" id="UP000290289">
    <property type="component" value="Chromosome 10"/>
</dbReference>
<evidence type="ECO:0000313" key="1">
    <source>
        <dbReference type="EMBL" id="RXH88105.1"/>
    </source>
</evidence>
<organism evidence="1 2">
    <name type="scientific">Malus domestica</name>
    <name type="common">Apple</name>
    <name type="synonym">Pyrus malus</name>
    <dbReference type="NCBI Taxonomy" id="3750"/>
    <lineage>
        <taxon>Eukaryota</taxon>
        <taxon>Viridiplantae</taxon>
        <taxon>Streptophyta</taxon>
        <taxon>Embryophyta</taxon>
        <taxon>Tracheophyta</taxon>
        <taxon>Spermatophyta</taxon>
        <taxon>Magnoliopsida</taxon>
        <taxon>eudicotyledons</taxon>
        <taxon>Gunneridae</taxon>
        <taxon>Pentapetalae</taxon>
        <taxon>rosids</taxon>
        <taxon>fabids</taxon>
        <taxon>Rosales</taxon>
        <taxon>Rosaceae</taxon>
        <taxon>Amygdaloideae</taxon>
        <taxon>Maleae</taxon>
        <taxon>Malus</taxon>
    </lineage>
</organism>
<protein>
    <submittedName>
        <fullName evidence="1">Uncharacterized protein</fullName>
    </submittedName>
</protein>
<name>A0A498J0F0_MALDO</name>
<dbReference type="AlphaFoldDB" id="A0A498J0F0"/>
<gene>
    <name evidence="1" type="ORF">DVH24_042176</name>
</gene>
<sequence>MWSIKSEWFLLLRTVATPHEVAMHADKFLAVTETQVHTYPTIYLVIRGVPSRVLIIFKKSLMHAWIKIMK</sequence>
<evidence type="ECO:0000313" key="2">
    <source>
        <dbReference type="Proteomes" id="UP000290289"/>
    </source>
</evidence>